<keyword evidence="3" id="KW-1003">Cell membrane</keyword>
<evidence type="ECO:0000313" key="13">
    <source>
        <dbReference type="Proteomes" id="UP001164746"/>
    </source>
</evidence>
<proteinExistence type="inferred from homology"/>
<gene>
    <name evidence="12" type="ORF">MAR_009389</name>
</gene>
<accession>A0ABY7E6Q2</accession>
<evidence type="ECO:0000256" key="6">
    <source>
        <dbReference type="ARBA" id="ARBA00023136"/>
    </source>
</evidence>
<dbReference type="InterPro" id="IPR002668">
    <property type="entry name" value="CNT_N_dom"/>
</dbReference>
<evidence type="ECO:0000259" key="10">
    <source>
        <dbReference type="Pfam" id="PF07662"/>
    </source>
</evidence>
<evidence type="ECO:0000256" key="5">
    <source>
        <dbReference type="ARBA" id="ARBA00022989"/>
    </source>
</evidence>
<feature type="domain" description="Nucleoside transporter/FeoB GTPase Gate" evidence="11">
    <location>
        <begin position="181"/>
        <end position="279"/>
    </location>
</feature>
<dbReference type="PANTHER" id="PTHR10590:SF4">
    <property type="entry name" value="SOLUTE CARRIER FAMILY 28 MEMBER 3"/>
    <property type="match status" value="1"/>
</dbReference>
<evidence type="ECO:0000256" key="3">
    <source>
        <dbReference type="ARBA" id="ARBA00022475"/>
    </source>
</evidence>
<evidence type="ECO:0000313" key="12">
    <source>
        <dbReference type="EMBL" id="WAR02831.1"/>
    </source>
</evidence>
<feature type="transmembrane region" description="Helical" evidence="8">
    <location>
        <begin position="73"/>
        <end position="90"/>
    </location>
</feature>
<comment type="similarity">
    <text evidence="2">Belongs to the concentrative nucleoside transporter (CNT) (TC 2.A.41) family.</text>
</comment>
<feature type="transmembrane region" description="Helical" evidence="8">
    <location>
        <begin position="125"/>
        <end position="142"/>
    </location>
</feature>
<dbReference type="InterPro" id="IPR011657">
    <property type="entry name" value="CNT_C_dom"/>
</dbReference>
<evidence type="ECO:0000256" key="2">
    <source>
        <dbReference type="ARBA" id="ARBA00009033"/>
    </source>
</evidence>
<dbReference type="Proteomes" id="UP001164746">
    <property type="component" value="Chromosome 4"/>
</dbReference>
<feature type="region of interest" description="Disordered" evidence="7">
    <location>
        <begin position="1"/>
        <end position="28"/>
    </location>
</feature>
<evidence type="ECO:0000256" key="7">
    <source>
        <dbReference type="SAM" id="MobiDB-lite"/>
    </source>
</evidence>
<keyword evidence="6 8" id="KW-0472">Membrane</keyword>
<feature type="transmembrane region" description="Helical" evidence="8">
    <location>
        <begin position="438"/>
        <end position="457"/>
    </location>
</feature>
<feature type="transmembrane region" description="Helical" evidence="8">
    <location>
        <begin position="96"/>
        <end position="113"/>
    </location>
</feature>
<keyword evidence="4 8" id="KW-0812">Transmembrane</keyword>
<dbReference type="InterPro" id="IPR011642">
    <property type="entry name" value="Gate_dom"/>
</dbReference>
<keyword evidence="5 8" id="KW-1133">Transmembrane helix</keyword>
<dbReference type="PANTHER" id="PTHR10590">
    <property type="entry name" value="SODIUM/NUCLEOSIDE COTRANSPORTER"/>
    <property type="match status" value="1"/>
</dbReference>
<feature type="transmembrane region" description="Helical" evidence="8">
    <location>
        <begin position="342"/>
        <end position="360"/>
    </location>
</feature>
<dbReference type="Pfam" id="PF01773">
    <property type="entry name" value="Nucleos_tra2_N"/>
    <property type="match status" value="1"/>
</dbReference>
<keyword evidence="13" id="KW-1185">Reference proteome</keyword>
<dbReference type="EMBL" id="CP111015">
    <property type="protein sequence ID" value="WAR02831.1"/>
    <property type="molecule type" value="Genomic_DNA"/>
</dbReference>
<feature type="transmembrane region" description="Helical" evidence="8">
    <location>
        <begin position="180"/>
        <end position="201"/>
    </location>
</feature>
<organism evidence="12 13">
    <name type="scientific">Mya arenaria</name>
    <name type="common">Soft-shell clam</name>
    <dbReference type="NCBI Taxonomy" id="6604"/>
    <lineage>
        <taxon>Eukaryota</taxon>
        <taxon>Metazoa</taxon>
        <taxon>Spiralia</taxon>
        <taxon>Lophotrochozoa</taxon>
        <taxon>Mollusca</taxon>
        <taxon>Bivalvia</taxon>
        <taxon>Autobranchia</taxon>
        <taxon>Heteroconchia</taxon>
        <taxon>Euheterodonta</taxon>
        <taxon>Imparidentia</taxon>
        <taxon>Neoheterodontei</taxon>
        <taxon>Myida</taxon>
        <taxon>Myoidea</taxon>
        <taxon>Myidae</taxon>
        <taxon>Mya</taxon>
    </lineage>
</organism>
<feature type="domain" description="Concentrative nucleoside transporter N-terminal" evidence="9">
    <location>
        <begin position="101"/>
        <end position="173"/>
    </location>
</feature>
<evidence type="ECO:0000256" key="8">
    <source>
        <dbReference type="SAM" id="Phobius"/>
    </source>
</evidence>
<dbReference type="Pfam" id="PF07662">
    <property type="entry name" value="Nucleos_tra2_C"/>
    <property type="match status" value="1"/>
</dbReference>
<feature type="compositionally biased region" description="Basic residues" evidence="7">
    <location>
        <begin position="1"/>
        <end position="15"/>
    </location>
</feature>
<feature type="domain" description="Concentrative nucleoside transporter C-terminal" evidence="10">
    <location>
        <begin position="284"/>
        <end position="493"/>
    </location>
</feature>
<evidence type="ECO:0000259" key="11">
    <source>
        <dbReference type="Pfam" id="PF07670"/>
    </source>
</evidence>
<feature type="transmembrane region" description="Helical" evidence="8">
    <location>
        <begin position="478"/>
        <end position="496"/>
    </location>
</feature>
<feature type="compositionally biased region" description="Basic and acidic residues" evidence="7">
    <location>
        <begin position="19"/>
        <end position="28"/>
    </location>
</feature>
<sequence>MSLKTRNTRWQRRAPRTNGRTEEAERLHPAGAGFTMGDVVHARVDVSHLDHHIEASLQKMTLESTIESRERKVVTVVAVVSVFVFLGFDIRDRWEGWTPLAGLTAFILGSVLFSKKPKKINWTPVVWGILLQFALGMLILRWQPGFRACMWLGDQVTTFLGYTDLGSQFVFGDKYLDHPVVFQILPVVVFFSAVVSVLYYIGAMQAVIKVIALFLQAVLNTTPIESFATAAHIFVGQVESSVALRPFWMRLTESEMHAVMTSGFATVAGTLFGAYVKFGVPAEHVISASFMSAPAALAIAKISIPETQKSQIRSQKEINLPSGQETNLIEALSAGATMAIKLIAYVVVNIIAFVAVLGFLDACLGYLGARVGLPDMSFQLICSYVFMPVAAAMGVRWDEAQTVGALIGKKIVLNEFLAYIDLGAMIQAGTLSDRTGVLATYILCGFGSIAALGINLGSLTSAAPDRRPDFARLSVRSMINGNIACFMTACIAGLLYQGDVAHSPHSVVQNVTVMIPDNVTTLFNTTTQVMLTSTV</sequence>
<comment type="subcellular location">
    <subcellularLocation>
        <location evidence="1">Cell membrane</location>
        <topology evidence="1">Multi-pass membrane protein</topology>
    </subcellularLocation>
</comment>
<evidence type="ECO:0000259" key="9">
    <source>
        <dbReference type="Pfam" id="PF01773"/>
    </source>
</evidence>
<dbReference type="InterPro" id="IPR008276">
    <property type="entry name" value="C_nuclsd_transpt"/>
</dbReference>
<name>A0ABY7E6Q2_MYAAR</name>
<reference evidence="12" key="1">
    <citation type="submission" date="2022-11" db="EMBL/GenBank/DDBJ databases">
        <title>Centuries of genome instability and evolution in soft-shell clam transmissible cancer (bioRxiv).</title>
        <authorList>
            <person name="Hart S.F.M."/>
            <person name="Yonemitsu M.A."/>
            <person name="Giersch R.M."/>
            <person name="Beal B.F."/>
            <person name="Arriagada G."/>
            <person name="Davis B.W."/>
            <person name="Ostrander E.A."/>
            <person name="Goff S.P."/>
            <person name="Metzger M.J."/>
        </authorList>
    </citation>
    <scope>NUCLEOTIDE SEQUENCE</scope>
    <source>
        <strain evidence="12">MELC-2E11</strain>
        <tissue evidence="12">Siphon/mantle</tissue>
    </source>
</reference>
<dbReference type="Pfam" id="PF07670">
    <property type="entry name" value="Gate"/>
    <property type="match status" value="1"/>
</dbReference>
<evidence type="ECO:0000256" key="1">
    <source>
        <dbReference type="ARBA" id="ARBA00004651"/>
    </source>
</evidence>
<evidence type="ECO:0000256" key="4">
    <source>
        <dbReference type="ARBA" id="ARBA00022692"/>
    </source>
</evidence>
<protein>
    <submittedName>
        <fullName evidence="12">S28A3-like protein</fullName>
    </submittedName>
</protein>